<keyword evidence="3" id="KW-1185">Reference proteome</keyword>
<organism evidence="2 3">
    <name type="scientific">Hymenobacter defluvii</name>
    <dbReference type="NCBI Taxonomy" id="2054411"/>
    <lineage>
        <taxon>Bacteria</taxon>
        <taxon>Pseudomonadati</taxon>
        <taxon>Bacteroidota</taxon>
        <taxon>Cytophagia</taxon>
        <taxon>Cytophagales</taxon>
        <taxon>Hymenobacteraceae</taxon>
        <taxon>Hymenobacter</taxon>
    </lineage>
</organism>
<name>A0ABS3TH34_9BACT</name>
<dbReference type="Pfam" id="PF12358">
    <property type="entry name" value="DUF3644"/>
    <property type="match status" value="1"/>
</dbReference>
<accession>A0ABS3TH34</accession>
<sequence>MHTAVEFFNRPTQPHRYEIAAELALAAWEKLLKAYLHRAKHNIFYPDGKTKDFNTCRNAVLALVQPTDTGFIATHANLELTYEYRNQSAHFYGQSMNAVLHGLFSECVAKFALFIRQHFDRELLPPGDLGVLPVGFGRPVIPQDFLSDHSASATAPAEVKQFLKALHDTGVRLHEAGVAPEYSMMVSFSVALEDAKKLKRADVVVGVNNAEPQAATLTVQKHVTLADTVRLTPSQNAPAVHLKDDKVWDIFNLTTKDVTTFMRQRLPQVTLNNDFWKVLKRLGADPNALRIRYLDPKKNSGAHKKMYSDVIYQLLIDEYEKE</sequence>
<dbReference type="EMBL" id="JAGETX010000021">
    <property type="protein sequence ID" value="MBO3272979.1"/>
    <property type="molecule type" value="Genomic_DNA"/>
</dbReference>
<protein>
    <submittedName>
        <fullName evidence="2">DUF3644 domain-containing protein</fullName>
    </submittedName>
</protein>
<feature type="domain" description="DUF3644" evidence="1">
    <location>
        <begin position="1"/>
        <end position="168"/>
    </location>
</feature>
<reference evidence="2 3" key="1">
    <citation type="submission" date="2021-03" db="EMBL/GenBank/DDBJ databases">
        <authorList>
            <person name="Kim M.K."/>
        </authorList>
    </citation>
    <scope>NUCLEOTIDE SEQUENCE [LARGE SCALE GENOMIC DNA]</scope>
    <source>
        <strain evidence="2 3">BT507</strain>
    </source>
</reference>
<dbReference type="InterPro" id="IPR022104">
    <property type="entry name" value="DUF3644"/>
</dbReference>
<evidence type="ECO:0000313" key="2">
    <source>
        <dbReference type="EMBL" id="MBO3272979.1"/>
    </source>
</evidence>
<gene>
    <name evidence="2" type="ORF">J4D97_20180</name>
</gene>
<dbReference type="Proteomes" id="UP000670527">
    <property type="component" value="Unassembled WGS sequence"/>
</dbReference>
<proteinExistence type="predicted"/>
<comment type="caution">
    <text evidence="2">The sequence shown here is derived from an EMBL/GenBank/DDBJ whole genome shotgun (WGS) entry which is preliminary data.</text>
</comment>
<evidence type="ECO:0000259" key="1">
    <source>
        <dbReference type="Pfam" id="PF12358"/>
    </source>
</evidence>
<evidence type="ECO:0000313" key="3">
    <source>
        <dbReference type="Proteomes" id="UP000670527"/>
    </source>
</evidence>